<evidence type="ECO:0000313" key="1">
    <source>
        <dbReference type="EMBL" id="SOB72533.1"/>
    </source>
</evidence>
<dbReference type="GeneID" id="75048097"/>
<dbReference type="RefSeq" id="WP_005347744.1">
    <property type="nucleotide sequence ID" value="NZ_CAJLIF010000011.1"/>
</dbReference>
<organism evidence="1 2">
    <name type="scientific">Anaerobutyricum hallii</name>
    <dbReference type="NCBI Taxonomy" id="39488"/>
    <lineage>
        <taxon>Bacteria</taxon>
        <taxon>Bacillati</taxon>
        <taxon>Bacillota</taxon>
        <taxon>Clostridia</taxon>
        <taxon>Lachnospirales</taxon>
        <taxon>Lachnospiraceae</taxon>
        <taxon>Anaerobutyricum</taxon>
    </lineage>
</organism>
<dbReference type="InterPro" id="IPR025427">
    <property type="entry name" value="DUF4160"/>
</dbReference>
<dbReference type="AlphaFoldDB" id="A0A285PSD3"/>
<dbReference type="Pfam" id="PF13711">
    <property type="entry name" value="DUF4160"/>
    <property type="match status" value="1"/>
</dbReference>
<proteinExistence type="predicted"/>
<accession>A0A285PSD3</accession>
<dbReference type="EMBL" id="LT907978">
    <property type="protein sequence ID" value="SOB72533.1"/>
    <property type="molecule type" value="Genomic_DNA"/>
</dbReference>
<protein>
    <recommendedName>
        <fullName evidence="3">DUF4160 domain-containing protein</fullName>
    </recommendedName>
</protein>
<evidence type="ECO:0000313" key="2">
    <source>
        <dbReference type="Proteomes" id="UP000217549"/>
    </source>
</evidence>
<reference evidence="2" key="1">
    <citation type="submission" date="2017-09" db="EMBL/GenBank/DDBJ databases">
        <authorList>
            <person name="Shetty A S."/>
        </authorList>
    </citation>
    <scope>NUCLEOTIDE SEQUENCE [LARGE SCALE GENOMIC DNA]</scope>
</reference>
<name>A0A285PSD3_9FIRM</name>
<keyword evidence="2" id="KW-1185">Reference proteome</keyword>
<sequence>MPQLLRIGPYSIYFWSNEGDPLEPIHVHISEGRAKSTATKIWITSTGNVILSNNNSQIPERILKKLMRMIAANSDDIINEWINRFGEIKYFC</sequence>
<evidence type="ECO:0008006" key="3">
    <source>
        <dbReference type="Google" id="ProtNLM"/>
    </source>
</evidence>
<dbReference type="Proteomes" id="UP000217549">
    <property type="component" value="Chromosome I"/>
</dbReference>
<dbReference type="KEGG" id="ehl:EHLA_1830"/>
<gene>
    <name evidence="1" type="ORF">EHLA_1830</name>
</gene>